<sequence length="166" mass="18585">MNAYASIVAHPREALQDGLEKVRAGMLGVDGSSQHMQPMTHFPDWEANRIWFLTSKDTDLVRELKSGAPAKFCVTDQEHGFDACIKGHLTEDLDRAKLDEYWSPVAGAWFQGGKDDPKLTMLRFDLVDAALWGSTDSKVKFGFEILKANMDEDKTPDVGAHTILRF</sequence>
<dbReference type="RefSeq" id="WP_109532596.1">
    <property type="nucleotide sequence ID" value="NZ_CAXPUO010000051.1"/>
</dbReference>
<reference evidence="2 3" key="1">
    <citation type="submission" date="2018-05" db="EMBL/GenBank/DDBJ databases">
        <title>Pararhodobacter marina sp. nov., isolated from deep-sea water of the Indian Ocean.</title>
        <authorList>
            <person name="Lai Q.Sr."/>
            <person name="Liu X."/>
            <person name="Shao Z."/>
        </authorList>
    </citation>
    <scope>NUCLEOTIDE SEQUENCE [LARGE SCALE GENOMIC DNA]</scope>
    <source>
        <strain evidence="2 3">CIC4N-9</strain>
    </source>
</reference>
<proteinExistence type="predicted"/>
<dbReference type="SUPFAM" id="SSF50475">
    <property type="entry name" value="FMN-binding split barrel"/>
    <property type="match status" value="1"/>
</dbReference>
<evidence type="ECO:0000313" key="3">
    <source>
        <dbReference type="Proteomes" id="UP000244940"/>
    </source>
</evidence>
<dbReference type="EMBL" id="QEYD01000004">
    <property type="protein sequence ID" value="PWE29482.1"/>
    <property type="molecule type" value="Genomic_DNA"/>
</dbReference>
<dbReference type="GeneID" id="94364620"/>
<evidence type="ECO:0000313" key="2">
    <source>
        <dbReference type="EMBL" id="PWE29482.1"/>
    </source>
</evidence>
<gene>
    <name evidence="2" type="ORF">C4N9_06950</name>
</gene>
<protein>
    <submittedName>
        <fullName evidence="2">General stress protein</fullName>
    </submittedName>
</protein>
<dbReference type="InterPro" id="IPR038725">
    <property type="entry name" value="YdaG_split_barrel_FMN-bd"/>
</dbReference>
<dbReference type="InterPro" id="IPR052917">
    <property type="entry name" value="Stress-Dev_Protein"/>
</dbReference>
<dbReference type="AlphaFoldDB" id="A0A2U2CCA4"/>
<comment type="caution">
    <text evidence="2">The sequence shown here is derived from an EMBL/GenBank/DDBJ whole genome shotgun (WGS) entry which is preliminary data.</text>
</comment>
<organism evidence="2 3">
    <name type="scientific">Pararhodobacter marinus</name>
    <dbReference type="NCBI Taxonomy" id="2184063"/>
    <lineage>
        <taxon>Bacteria</taxon>
        <taxon>Pseudomonadati</taxon>
        <taxon>Pseudomonadota</taxon>
        <taxon>Alphaproteobacteria</taxon>
        <taxon>Rhodobacterales</taxon>
        <taxon>Paracoccaceae</taxon>
        <taxon>Pararhodobacter</taxon>
    </lineage>
</organism>
<dbReference type="OrthoDB" id="1432662at2"/>
<dbReference type="PANTHER" id="PTHR34818">
    <property type="entry name" value="PROTEIN BLI-3"/>
    <property type="match status" value="1"/>
</dbReference>
<name>A0A2U2CCA4_9RHOB</name>
<dbReference type="PANTHER" id="PTHR34818:SF1">
    <property type="entry name" value="PROTEIN BLI-3"/>
    <property type="match status" value="1"/>
</dbReference>
<keyword evidence="3" id="KW-1185">Reference proteome</keyword>
<dbReference type="Gene3D" id="2.30.110.10">
    <property type="entry name" value="Electron Transport, Fmn-binding Protein, Chain A"/>
    <property type="match status" value="1"/>
</dbReference>
<accession>A0A2U2CCA4</accession>
<feature type="domain" description="General stress protein FMN-binding split barrel" evidence="1">
    <location>
        <begin position="13"/>
        <end position="154"/>
    </location>
</feature>
<evidence type="ECO:0000259" key="1">
    <source>
        <dbReference type="Pfam" id="PF16242"/>
    </source>
</evidence>
<dbReference type="Proteomes" id="UP000244940">
    <property type="component" value="Unassembled WGS sequence"/>
</dbReference>
<dbReference type="InterPro" id="IPR012349">
    <property type="entry name" value="Split_barrel_FMN-bd"/>
</dbReference>
<dbReference type="Pfam" id="PF16242">
    <property type="entry name" value="Pyrid_ox_like"/>
    <property type="match status" value="1"/>
</dbReference>